<dbReference type="AlphaFoldDB" id="A0A1M5GYQ5"/>
<protein>
    <submittedName>
        <fullName evidence="1">Uncharacterized protein</fullName>
    </submittedName>
</protein>
<reference evidence="2" key="1">
    <citation type="submission" date="2016-11" db="EMBL/GenBank/DDBJ databases">
        <authorList>
            <person name="Varghese N."/>
            <person name="Submissions S."/>
        </authorList>
    </citation>
    <scope>NUCLEOTIDE SEQUENCE [LARGE SCALE GENOMIC DNA]</scope>
    <source>
        <strain evidence="2">DSM 17539</strain>
    </source>
</reference>
<dbReference type="Proteomes" id="UP000184406">
    <property type="component" value="Unassembled WGS sequence"/>
</dbReference>
<name>A0A1M5GYQ5_9FLAO</name>
<sequence>MRTMQYYKIKKLKRKSVTEVTVSVICHGYCKTSLNNLAQYLGRI</sequence>
<proteinExistence type="predicted"/>
<gene>
    <name evidence="1" type="ORF">SAMN03080594_11277</name>
</gene>
<evidence type="ECO:0000313" key="1">
    <source>
        <dbReference type="EMBL" id="SHG08796.1"/>
    </source>
</evidence>
<organism evidence="1 2">
    <name type="scientific">Arenibacter palladensis</name>
    <dbReference type="NCBI Taxonomy" id="237373"/>
    <lineage>
        <taxon>Bacteria</taxon>
        <taxon>Pseudomonadati</taxon>
        <taxon>Bacteroidota</taxon>
        <taxon>Flavobacteriia</taxon>
        <taxon>Flavobacteriales</taxon>
        <taxon>Flavobacteriaceae</taxon>
        <taxon>Arenibacter</taxon>
    </lineage>
</organism>
<accession>A0A1M5GYQ5</accession>
<evidence type="ECO:0000313" key="2">
    <source>
        <dbReference type="Proteomes" id="UP000184406"/>
    </source>
</evidence>
<keyword evidence="2" id="KW-1185">Reference proteome</keyword>
<dbReference type="EMBL" id="FQUX01000012">
    <property type="protein sequence ID" value="SHG08796.1"/>
    <property type="molecule type" value="Genomic_DNA"/>
</dbReference>